<dbReference type="InterPro" id="IPR036396">
    <property type="entry name" value="Cyt_P450_sf"/>
</dbReference>
<dbReference type="PANTHER" id="PTHR24292:SF54">
    <property type="entry name" value="CYP9F3-RELATED"/>
    <property type="match status" value="1"/>
</dbReference>
<comment type="caution">
    <text evidence="13">The sequence shown here is derived from an EMBL/GenBank/DDBJ whole genome shotgun (WGS) entry which is preliminary data.</text>
</comment>
<comment type="subcellular location">
    <subcellularLocation>
        <location evidence="3">Endoplasmic reticulum membrane</location>
        <topology evidence="3">Peripheral membrane protein</topology>
    </subcellularLocation>
    <subcellularLocation>
        <location evidence="2">Microsome membrane</location>
        <topology evidence="2">Peripheral membrane protein</topology>
    </subcellularLocation>
</comment>
<gene>
    <name evidence="13" type="ORF">B4U80_13901</name>
</gene>
<dbReference type="InterPro" id="IPR001128">
    <property type="entry name" value="Cyt_P450"/>
</dbReference>
<keyword evidence="12" id="KW-0472">Membrane</keyword>
<evidence type="ECO:0000313" key="13">
    <source>
        <dbReference type="EMBL" id="RWS23798.1"/>
    </source>
</evidence>
<dbReference type="VEuPathDB" id="VectorBase:LDEU008243"/>
<evidence type="ECO:0000256" key="2">
    <source>
        <dbReference type="ARBA" id="ARBA00004174"/>
    </source>
</evidence>
<dbReference type="AlphaFoldDB" id="A0A443S8B1"/>
<name>A0A443S8B1_9ACAR</name>
<evidence type="ECO:0000256" key="3">
    <source>
        <dbReference type="ARBA" id="ARBA00004406"/>
    </source>
</evidence>
<dbReference type="Proteomes" id="UP000288716">
    <property type="component" value="Unassembled WGS sequence"/>
</dbReference>
<proteinExistence type="inferred from homology"/>
<organism evidence="13 14">
    <name type="scientific">Leptotrombidium deliense</name>
    <dbReference type="NCBI Taxonomy" id="299467"/>
    <lineage>
        <taxon>Eukaryota</taxon>
        <taxon>Metazoa</taxon>
        <taxon>Ecdysozoa</taxon>
        <taxon>Arthropoda</taxon>
        <taxon>Chelicerata</taxon>
        <taxon>Arachnida</taxon>
        <taxon>Acari</taxon>
        <taxon>Acariformes</taxon>
        <taxon>Trombidiformes</taxon>
        <taxon>Prostigmata</taxon>
        <taxon>Anystina</taxon>
        <taxon>Parasitengona</taxon>
        <taxon>Trombiculoidea</taxon>
        <taxon>Trombiculidae</taxon>
        <taxon>Leptotrombidium</taxon>
    </lineage>
</organism>
<keyword evidence="9" id="KW-0560">Oxidoreductase</keyword>
<protein>
    <submittedName>
        <fullName evidence="13">Cytochrome P450-like protein 4</fullName>
    </submittedName>
</protein>
<dbReference type="Gene3D" id="1.10.630.10">
    <property type="entry name" value="Cytochrome P450"/>
    <property type="match status" value="1"/>
</dbReference>
<dbReference type="GO" id="GO:0004497">
    <property type="term" value="F:monooxygenase activity"/>
    <property type="evidence" value="ECO:0007669"/>
    <property type="project" value="UniProtKB-KW"/>
</dbReference>
<dbReference type="GO" id="GO:0005789">
    <property type="term" value="C:endoplasmic reticulum membrane"/>
    <property type="evidence" value="ECO:0007669"/>
    <property type="project" value="UniProtKB-SubCell"/>
</dbReference>
<sequence length="150" mass="17414">MTYLINERRSHKVENNDMLQLLLDAETDELNKQDETDNQFFEESIQSVDNKNVFKNFIIGSKKLTADEILAQSVLLMLGGYHTTAVLLGYCCYSLAIYPRVQEELYAKLSSVFSKEEDMNYENINSCVYLDAFISETLRYYPPTTLFQMD</sequence>
<evidence type="ECO:0000256" key="1">
    <source>
        <dbReference type="ARBA" id="ARBA00001971"/>
    </source>
</evidence>
<dbReference type="PANTHER" id="PTHR24292">
    <property type="entry name" value="CYTOCHROME P450"/>
    <property type="match status" value="1"/>
</dbReference>
<keyword evidence="8" id="KW-0492">Microsome</keyword>
<dbReference type="EMBL" id="NCKV01005866">
    <property type="protein sequence ID" value="RWS23798.1"/>
    <property type="molecule type" value="Genomic_DNA"/>
</dbReference>
<keyword evidence="14" id="KW-1185">Reference proteome</keyword>
<dbReference type="Pfam" id="PF00067">
    <property type="entry name" value="p450"/>
    <property type="match status" value="1"/>
</dbReference>
<reference evidence="13 14" key="1">
    <citation type="journal article" date="2018" name="Gigascience">
        <title>Genomes of trombidid mites reveal novel predicted allergens and laterally-transferred genes associated with secondary metabolism.</title>
        <authorList>
            <person name="Dong X."/>
            <person name="Chaisiri K."/>
            <person name="Xia D."/>
            <person name="Armstrong S.D."/>
            <person name="Fang Y."/>
            <person name="Donnelly M.J."/>
            <person name="Kadowaki T."/>
            <person name="McGarry J.W."/>
            <person name="Darby A.C."/>
            <person name="Makepeace B.L."/>
        </authorList>
    </citation>
    <scope>NUCLEOTIDE SEQUENCE [LARGE SCALE GENOMIC DNA]</scope>
    <source>
        <strain evidence="13">UoL-UT</strain>
    </source>
</reference>
<evidence type="ECO:0000256" key="8">
    <source>
        <dbReference type="ARBA" id="ARBA00022848"/>
    </source>
</evidence>
<keyword evidence="5" id="KW-0349">Heme</keyword>
<keyword evidence="6" id="KW-0479">Metal-binding</keyword>
<dbReference type="GO" id="GO:0020037">
    <property type="term" value="F:heme binding"/>
    <property type="evidence" value="ECO:0007669"/>
    <property type="project" value="InterPro"/>
</dbReference>
<dbReference type="InterPro" id="IPR050476">
    <property type="entry name" value="Insect_CytP450_Detox"/>
</dbReference>
<accession>A0A443S8B1</accession>
<evidence type="ECO:0000256" key="6">
    <source>
        <dbReference type="ARBA" id="ARBA00022723"/>
    </source>
</evidence>
<evidence type="ECO:0000256" key="4">
    <source>
        <dbReference type="ARBA" id="ARBA00010617"/>
    </source>
</evidence>
<keyword evidence="10" id="KW-0408">Iron</keyword>
<dbReference type="STRING" id="299467.A0A443S8B1"/>
<evidence type="ECO:0000256" key="12">
    <source>
        <dbReference type="ARBA" id="ARBA00023136"/>
    </source>
</evidence>
<comment type="similarity">
    <text evidence="4">Belongs to the cytochrome P450 family.</text>
</comment>
<evidence type="ECO:0000256" key="10">
    <source>
        <dbReference type="ARBA" id="ARBA00023004"/>
    </source>
</evidence>
<dbReference type="OrthoDB" id="2789670at2759"/>
<evidence type="ECO:0000256" key="7">
    <source>
        <dbReference type="ARBA" id="ARBA00022824"/>
    </source>
</evidence>
<dbReference type="GO" id="GO:0016705">
    <property type="term" value="F:oxidoreductase activity, acting on paired donors, with incorporation or reduction of molecular oxygen"/>
    <property type="evidence" value="ECO:0007669"/>
    <property type="project" value="InterPro"/>
</dbReference>
<keyword evidence="7" id="KW-0256">Endoplasmic reticulum</keyword>
<dbReference type="SUPFAM" id="SSF48264">
    <property type="entry name" value="Cytochrome P450"/>
    <property type="match status" value="1"/>
</dbReference>
<evidence type="ECO:0000313" key="14">
    <source>
        <dbReference type="Proteomes" id="UP000288716"/>
    </source>
</evidence>
<keyword evidence="11" id="KW-0503">Monooxygenase</keyword>
<evidence type="ECO:0000256" key="11">
    <source>
        <dbReference type="ARBA" id="ARBA00023033"/>
    </source>
</evidence>
<comment type="cofactor">
    <cofactor evidence="1">
        <name>heme</name>
        <dbReference type="ChEBI" id="CHEBI:30413"/>
    </cofactor>
</comment>
<dbReference type="GO" id="GO:0005506">
    <property type="term" value="F:iron ion binding"/>
    <property type="evidence" value="ECO:0007669"/>
    <property type="project" value="InterPro"/>
</dbReference>
<evidence type="ECO:0000256" key="9">
    <source>
        <dbReference type="ARBA" id="ARBA00023002"/>
    </source>
</evidence>
<evidence type="ECO:0000256" key="5">
    <source>
        <dbReference type="ARBA" id="ARBA00022617"/>
    </source>
</evidence>